<dbReference type="InterPro" id="IPR024864">
    <property type="entry name" value="Nup54/Nup57/Nup44"/>
</dbReference>
<sequence>MRPEEEAIRTKLENMLQSLRRPVPMKGQIQEFQARIQMLKDARRLAADPAGANPRGDVAGADETLVVLADEDQTGLAMVHEALEGQQRGLQLLSDLVNNDQKDVATMSRGYKEVL</sequence>
<dbReference type="GO" id="GO:0017056">
    <property type="term" value="F:structural constituent of nuclear pore"/>
    <property type="evidence" value="ECO:0007669"/>
    <property type="project" value="TreeGrafter"/>
</dbReference>
<dbReference type="GO" id="GO:0006607">
    <property type="term" value="P:NLS-bearing protein import into nucleus"/>
    <property type="evidence" value="ECO:0007669"/>
    <property type="project" value="TreeGrafter"/>
</dbReference>
<accession>A0A4P9WV87</accession>
<name>A0A4P9WV87_9FUNG</name>
<protein>
    <submittedName>
        <fullName evidence="1">Uncharacterized protein</fullName>
    </submittedName>
</protein>
<dbReference type="GO" id="GO:0006999">
    <property type="term" value="P:nuclear pore organization"/>
    <property type="evidence" value="ECO:0007669"/>
    <property type="project" value="TreeGrafter"/>
</dbReference>
<dbReference type="AlphaFoldDB" id="A0A4P9WV87"/>
<evidence type="ECO:0000313" key="1">
    <source>
        <dbReference type="EMBL" id="RKO95310.1"/>
    </source>
</evidence>
<dbReference type="PANTHER" id="PTHR13000:SF0">
    <property type="entry name" value="NUCLEOPORIN P54"/>
    <property type="match status" value="1"/>
</dbReference>
<dbReference type="EMBL" id="ML012163">
    <property type="protein sequence ID" value="RKO95310.1"/>
    <property type="molecule type" value="Genomic_DNA"/>
</dbReference>
<evidence type="ECO:0000313" key="2">
    <source>
        <dbReference type="Proteomes" id="UP000268535"/>
    </source>
</evidence>
<organism evidence="1 2">
    <name type="scientific">Caulochytrium protostelioides</name>
    <dbReference type="NCBI Taxonomy" id="1555241"/>
    <lineage>
        <taxon>Eukaryota</taxon>
        <taxon>Fungi</taxon>
        <taxon>Fungi incertae sedis</taxon>
        <taxon>Chytridiomycota</taxon>
        <taxon>Chytridiomycota incertae sedis</taxon>
        <taxon>Chytridiomycetes</taxon>
        <taxon>Caulochytriales</taxon>
        <taxon>Caulochytriaceae</taxon>
        <taxon>Caulochytrium</taxon>
    </lineage>
</organism>
<proteinExistence type="predicted"/>
<dbReference type="GO" id="GO:0044613">
    <property type="term" value="C:nuclear pore central transport channel"/>
    <property type="evidence" value="ECO:0007669"/>
    <property type="project" value="TreeGrafter"/>
</dbReference>
<reference evidence="2" key="1">
    <citation type="journal article" date="2018" name="Nat. Microbiol.">
        <title>Leveraging single-cell genomics to expand the fungal tree of life.</title>
        <authorList>
            <person name="Ahrendt S.R."/>
            <person name="Quandt C.A."/>
            <person name="Ciobanu D."/>
            <person name="Clum A."/>
            <person name="Salamov A."/>
            <person name="Andreopoulos B."/>
            <person name="Cheng J.F."/>
            <person name="Woyke T."/>
            <person name="Pelin A."/>
            <person name="Henrissat B."/>
            <person name="Reynolds N.K."/>
            <person name="Benny G.L."/>
            <person name="Smith M.E."/>
            <person name="James T.Y."/>
            <person name="Grigoriev I.V."/>
        </authorList>
    </citation>
    <scope>NUCLEOTIDE SEQUENCE [LARGE SCALE GENOMIC DNA]</scope>
    <source>
        <strain evidence="2">ATCC 52028</strain>
    </source>
</reference>
<dbReference type="PANTHER" id="PTHR13000">
    <property type="entry name" value="NUCLEOPORIN P54"/>
    <property type="match status" value="1"/>
</dbReference>
<dbReference type="GO" id="GO:0036228">
    <property type="term" value="P:protein localization to nuclear inner membrane"/>
    <property type="evidence" value="ECO:0007669"/>
    <property type="project" value="TreeGrafter"/>
</dbReference>
<gene>
    <name evidence="1" type="ORF">CAUPRSCDRAFT_12983</name>
</gene>
<dbReference type="Proteomes" id="UP000268535">
    <property type="component" value="Unassembled WGS sequence"/>
</dbReference>